<dbReference type="PANTHER" id="PTHR43883:SF1">
    <property type="entry name" value="GLUCONOKINASE"/>
    <property type="match status" value="1"/>
</dbReference>
<proteinExistence type="predicted"/>
<dbReference type="Pfam" id="PF13671">
    <property type="entry name" value="AAA_33"/>
    <property type="match status" value="1"/>
</dbReference>
<evidence type="ECO:0000313" key="1">
    <source>
        <dbReference type="EMBL" id="UQN30705.1"/>
    </source>
</evidence>
<reference evidence="1" key="1">
    <citation type="submission" date="2022-05" db="EMBL/GenBank/DDBJ databases">
        <title>Genomic analysis of Brachybacterium sp. CBA3104.</title>
        <authorList>
            <person name="Roh S.W."/>
            <person name="Kim Y.B."/>
            <person name="Kim Y."/>
        </authorList>
    </citation>
    <scope>NUCLEOTIDE SEQUENCE</scope>
    <source>
        <strain evidence="1">CBA3104</strain>
    </source>
</reference>
<dbReference type="Gene3D" id="3.40.50.300">
    <property type="entry name" value="P-loop containing nucleotide triphosphate hydrolases"/>
    <property type="match status" value="1"/>
</dbReference>
<dbReference type="InterPro" id="IPR027417">
    <property type="entry name" value="P-loop_NTPase"/>
</dbReference>
<dbReference type="Proteomes" id="UP001055868">
    <property type="component" value="Chromosome"/>
</dbReference>
<dbReference type="InterPro" id="IPR052732">
    <property type="entry name" value="Cell-binding_unc_protein"/>
</dbReference>
<name>A0ABY4N816_9MICO</name>
<sequence length="191" mass="20331">MPPAAPGRTPRLVLLNGAPGAGKSTLARLLAEDRPLTLAVDVDQLKHALGGWEEDTAASGMRARELALALIDVQLDAGQDVILGQYLARTAFPEQLEAAAARAGAEFRELLLEVDERTLAARLAARATDPARPEQAVNARLVGPGDAERLLASLDAMRGARPQMQSVDARGDLEETADAVRALLEQSTERR</sequence>
<accession>A0ABY4N816</accession>
<dbReference type="SUPFAM" id="SSF52540">
    <property type="entry name" value="P-loop containing nucleoside triphosphate hydrolases"/>
    <property type="match status" value="1"/>
</dbReference>
<dbReference type="PANTHER" id="PTHR43883">
    <property type="entry name" value="SLR0207 PROTEIN"/>
    <property type="match status" value="1"/>
</dbReference>
<keyword evidence="2" id="KW-1185">Reference proteome</keyword>
<protein>
    <submittedName>
        <fullName evidence="1">Zeta toxin family protein</fullName>
    </submittedName>
</protein>
<gene>
    <name evidence="1" type="ORF">M4486_05215</name>
</gene>
<evidence type="ECO:0000313" key="2">
    <source>
        <dbReference type="Proteomes" id="UP001055868"/>
    </source>
</evidence>
<dbReference type="EMBL" id="CP097218">
    <property type="protein sequence ID" value="UQN30705.1"/>
    <property type="molecule type" value="Genomic_DNA"/>
</dbReference>
<organism evidence="1 2">
    <name type="scientific">Brachybacterium kimchii</name>
    <dbReference type="NCBI Taxonomy" id="2942909"/>
    <lineage>
        <taxon>Bacteria</taxon>
        <taxon>Bacillati</taxon>
        <taxon>Actinomycetota</taxon>
        <taxon>Actinomycetes</taxon>
        <taxon>Micrococcales</taxon>
        <taxon>Dermabacteraceae</taxon>
        <taxon>Brachybacterium</taxon>
    </lineage>
</organism>
<dbReference type="RefSeq" id="WP_249480122.1">
    <property type="nucleotide sequence ID" value="NZ_CP097218.1"/>
</dbReference>